<gene>
    <name evidence="5" type="ORF">ATO11_12740</name>
</gene>
<sequence>MQARGMEQGASRVGDAYTRLKAEILSNRLLPGFQATEPEIAERLGMSRTPVREALIRLQAEGLVELVPRRGARILPVSAADMNDIYEILTALEPHAAAELALRRPDAQVLAPLEEATSDMEAALEKPDLDAWAAADDRFHRTLLELHGNDRLTAIASTLFDQAHRARMVTLRMRDMPHRSTAEHREILGALRRGDAEGVRRLFRDHRERAARELLHILERMGLPQF</sequence>
<dbReference type="CDD" id="cd07377">
    <property type="entry name" value="WHTH_GntR"/>
    <property type="match status" value="1"/>
</dbReference>
<evidence type="ECO:0000313" key="5">
    <source>
        <dbReference type="EMBL" id="KNG93307.1"/>
    </source>
</evidence>
<dbReference type="SUPFAM" id="SSF48008">
    <property type="entry name" value="GntR ligand-binding domain-like"/>
    <property type="match status" value="1"/>
</dbReference>
<dbReference type="PRINTS" id="PR00035">
    <property type="entry name" value="HTHGNTR"/>
</dbReference>
<dbReference type="AlphaFoldDB" id="A0A0L1JNL2"/>
<dbReference type="SMART" id="SM00895">
    <property type="entry name" value="FCD"/>
    <property type="match status" value="1"/>
</dbReference>
<dbReference type="InterPro" id="IPR008920">
    <property type="entry name" value="TF_FadR/GntR_C"/>
</dbReference>
<keyword evidence="2" id="KW-0238">DNA-binding</keyword>
<dbReference type="Pfam" id="PF00392">
    <property type="entry name" value="GntR"/>
    <property type="match status" value="1"/>
</dbReference>
<evidence type="ECO:0000256" key="2">
    <source>
        <dbReference type="ARBA" id="ARBA00023125"/>
    </source>
</evidence>
<dbReference type="InterPro" id="IPR000524">
    <property type="entry name" value="Tscrpt_reg_HTH_GntR"/>
</dbReference>
<dbReference type="OrthoDB" id="9028214at2"/>
<dbReference type="Gene3D" id="1.10.10.10">
    <property type="entry name" value="Winged helix-like DNA-binding domain superfamily/Winged helix DNA-binding domain"/>
    <property type="match status" value="1"/>
</dbReference>
<dbReference type="InterPro" id="IPR036390">
    <property type="entry name" value="WH_DNA-bd_sf"/>
</dbReference>
<dbReference type="InterPro" id="IPR036388">
    <property type="entry name" value="WH-like_DNA-bd_sf"/>
</dbReference>
<keyword evidence="6" id="KW-1185">Reference proteome</keyword>
<dbReference type="PANTHER" id="PTHR43537:SF24">
    <property type="entry name" value="GLUCONATE OPERON TRANSCRIPTIONAL REPRESSOR"/>
    <property type="match status" value="1"/>
</dbReference>
<dbReference type="GO" id="GO:0003677">
    <property type="term" value="F:DNA binding"/>
    <property type="evidence" value="ECO:0007669"/>
    <property type="project" value="UniProtKB-KW"/>
</dbReference>
<organism evidence="5 6">
    <name type="scientific">Pseudaestuariivita atlantica</name>
    <dbReference type="NCBI Taxonomy" id="1317121"/>
    <lineage>
        <taxon>Bacteria</taxon>
        <taxon>Pseudomonadati</taxon>
        <taxon>Pseudomonadota</taxon>
        <taxon>Alphaproteobacteria</taxon>
        <taxon>Rhodobacterales</taxon>
        <taxon>Paracoccaceae</taxon>
        <taxon>Pseudaestuariivita</taxon>
    </lineage>
</organism>
<evidence type="ECO:0000313" key="6">
    <source>
        <dbReference type="Proteomes" id="UP000036938"/>
    </source>
</evidence>
<dbReference type="SUPFAM" id="SSF46785">
    <property type="entry name" value="Winged helix' DNA-binding domain"/>
    <property type="match status" value="1"/>
</dbReference>
<evidence type="ECO:0000256" key="3">
    <source>
        <dbReference type="ARBA" id="ARBA00023163"/>
    </source>
</evidence>
<dbReference type="Pfam" id="PF07729">
    <property type="entry name" value="FCD"/>
    <property type="match status" value="1"/>
</dbReference>
<dbReference type="GO" id="GO:0003700">
    <property type="term" value="F:DNA-binding transcription factor activity"/>
    <property type="evidence" value="ECO:0007669"/>
    <property type="project" value="InterPro"/>
</dbReference>
<keyword evidence="1" id="KW-0805">Transcription regulation</keyword>
<dbReference type="PANTHER" id="PTHR43537">
    <property type="entry name" value="TRANSCRIPTIONAL REGULATOR, GNTR FAMILY"/>
    <property type="match status" value="1"/>
</dbReference>
<proteinExistence type="predicted"/>
<feature type="domain" description="HTH gntR-type" evidence="4">
    <location>
        <begin position="10"/>
        <end position="77"/>
    </location>
</feature>
<dbReference type="PATRIC" id="fig|1317121.7.peg.3258"/>
<comment type="caution">
    <text evidence="5">The sequence shown here is derived from an EMBL/GenBank/DDBJ whole genome shotgun (WGS) entry which is preliminary data.</text>
</comment>
<dbReference type="STRING" id="1317121.ATO11_12740"/>
<dbReference type="PROSITE" id="PS50949">
    <property type="entry name" value="HTH_GNTR"/>
    <property type="match status" value="1"/>
</dbReference>
<evidence type="ECO:0000256" key="1">
    <source>
        <dbReference type="ARBA" id="ARBA00023015"/>
    </source>
</evidence>
<dbReference type="Gene3D" id="1.20.120.530">
    <property type="entry name" value="GntR ligand-binding domain-like"/>
    <property type="match status" value="1"/>
</dbReference>
<dbReference type="SMART" id="SM00345">
    <property type="entry name" value="HTH_GNTR"/>
    <property type="match status" value="1"/>
</dbReference>
<accession>A0A0L1JNL2</accession>
<evidence type="ECO:0000259" key="4">
    <source>
        <dbReference type="PROSITE" id="PS50949"/>
    </source>
</evidence>
<dbReference type="InterPro" id="IPR011711">
    <property type="entry name" value="GntR_C"/>
</dbReference>
<protein>
    <recommendedName>
        <fullName evidence="4">HTH gntR-type domain-containing protein</fullName>
    </recommendedName>
</protein>
<name>A0A0L1JNL2_9RHOB</name>
<keyword evidence="3" id="KW-0804">Transcription</keyword>
<dbReference type="EMBL" id="AQQZ01000005">
    <property type="protein sequence ID" value="KNG93307.1"/>
    <property type="molecule type" value="Genomic_DNA"/>
</dbReference>
<dbReference type="Proteomes" id="UP000036938">
    <property type="component" value="Unassembled WGS sequence"/>
</dbReference>
<reference evidence="5 6" key="1">
    <citation type="journal article" date="2015" name="Int. J. Syst. Evol. Microbiol.">
        <title>Aestuariivita atlantica sp. nov., isolated from deep sea sediment of the Atlantic Ocean.</title>
        <authorList>
            <person name="Li G."/>
            <person name="Lai Q."/>
            <person name="Du Y."/>
            <person name="Liu X."/>
            <person name="Sun F."/>
            <person name="Shao Z."/>
        </authorList>
    </citation>
    <scope>NUCLEOTIDE SEQUENCE [LARGE SCALE GENOMIC DNA]</scope>
    <source>
        <strain evidence="5 6">22II-S11-z3</strain>
    </source>
</reference>